<sequence>MTDEKIVLIDTDAGVDDVWAIFMCLAAHRDPHIPFKVVGLTCVTGNTGVDNVTMNVTRTLQTVAEANIPIFRGSETALVFPYDRGDNPYYGKDGFGDTNLPTIQPNLEAKHAVNAIIRLAKLYKGNLTILALGPLTNLAAAVRLEPEIKNWIKDLYILGGN</sequence>
<gene>
    <name evidence="2" type="ORF">AFUS01_LOCUS4541</name>
</gene>
<reference evidence="2" key="1">
    <citation type="submission" date="2021-06" db="EMBL/GenBank/DDBJ databases">
        <authorList>
            <person name="Hodson N. C."/>
            <person name="Mongue J. A."/>
            <person name="Jaron S. K."/>
        </authorList>
    </citation>
    <scope>NUCLEOTIDE SEQUENCE</scope>
</reference>
<dbReference type="GO" id="GO:0016799">
    <property type="term" value="F:hydrolase activity, hydrolyzing N-glycosyl compounds"/>
    <property type="evidence" value="ECO:0007669"/>
    <property type="project" value="InterPro"/>
</dbReference>
<evidence type="ECO:0000259" key="1">
    <source>
        <dbReference type="Pfam" id="PF01156"/>
    </source>
</evidence>
<evidence type="ECO:0000313" key="3">
    <source>
        <dbReference type="Proteomes" id="UP000708208"/>
    </source>
</evidence>
<dbReference type="EMBL" id="CAJVCH010028434">
    <property type="protein sequence ID" value="CAG7704009.1"/>
    <property type="molecule type" value="Genomic_DNA"/>
</dbReference>
<proteinExistence type="predicted"/>
<dbReference type="Proteomes" id="UP000708208">
    <property type="component" value="Unassembled WGS sequence"/>
</dbReference>
<comment type="caution">
    <text evidence="2">The sequence shown here is derived from an EMBL/GenBank/DDBJ whole genome shotgun (WGS) entry which is preliminary data.</text>
</comment>
<dbReference type="InterPro" id="IPR001910">
    <property type="entry name" value="Inosine/uridine_hydrolase_dom"/>
</dbReference>
<dbReference type="PANTHER" id="PTHR46190:SF1">
    <property type="entry name" value="SI:CH211-201H21.5"/>
    <property type="match status" value="1"/>
</dbReference>
<dbReference type="InterPro" id="IPR052775">
    <property type="entry name" value="IUN_hydrolase"/>
</dbReference>
<evidence type="ECO:0000313" key="2">
    <source>
        <dbReference type="EMBL" id="CAG7704009.1"/>
    </source>
</evidence>
<name>A0A8J2J7F4_9HEXA</name>
<dbReference type="Pfam" id="PF01156">
    <property type="entry name" value="IU_nuc_hydro"/>
    <property type="match status" value="1"/>
</dbReference>
<dbReference type="AlphaFoldDB" id="A0A8J2J7F4"/>
<feature type="domain" description="Inosine/uridine-preferring nucleoside hydrolase" evidence="1">
    <location>
        <begin position="7"/>
        <end position="161"/>
    </location>
</feature>
<accession>A0A8J2J7F4</accession>
<dbReference type="PANTHER" id="PTHR46190">
    <property type="entry name" value="SI:CH211-201H21.5-RELATED"/>
    <property type="match status" value="1"/>
</dbReference>
<feature type="non-terminal residue" evidence="2">
    <location>
        <position position="1"/>
    </location>
</feature>
<protein>
    <recommendedName>
        <fullName evidence="1">Inosine/uridine-preferring nucleoside hydrolase domain-containing protein</fullName>
    </recommendedName>
</protein>
<organism evidence="2 3">
    <name type="scientific">Allacma fusca</name>
    <dbReference type="NCBI Taxonomy" id="39272"/>
    <lineage>
        <taxon>Eukaryota</taxon>
        <taxon>Metazoa</taxon>
        <taxon>Ecdysozoa</taxon>
        <taxon>Arthropoda</taxon>
        <taxon>Hexapoda</taxon>
        <taxon>Collembola</taxon>
        <taxon>Symphypleona</taxon>
        <taxon>Sminthuridae</taxon>
        <taxon>Allacma</taxon>
    </lineage>
</organism>
<dbReference type="OrthoDB" id="432381at2759"/>
<keyword evidence="3" id="KW-1185">Reference proteome</keyword>